<evidence type="ECO:0000313" key="3">
    <source>
        <dbReference type="Proteomes" id="UP001165082"/>
    </source>
</evidence>
<dbReference type="SUPFAM" id="SSF51735">
    <property type="entry name" value="NAD(P)-binding Rossmann-fold domains"/>
    <property type="match status" value="1"/>
</dbReference>
<protein>
    <recommendedName>
        <fullName evidence="4">NAD-dependent epimerase/dehydratase domain-containing protein</fullName>
    </recommendedName>
</protein>
<keyword evidence="1" id="KW-0732">Signal</keyword>
<dbReference type="AlphaFoldDB" id="A0A9W6Z8A2"/>
<dbReference type="InterPro" id="IPR036291">
    <property type="entry name" value="NAD(P)-bd_dom_sf"/>
</dbReference>
<dbReference type="PANTHER" id="PTHR43725">
    <property type="entry name" value="UDP-GLUCOSE 4-EPIMERASE"/>
    <property type="match status" value="1"/>
</dbReference>
<dbReference type="GO" id="GO:0005996">
    <property type="term" value="P:monosaccharide metabolic process"/>
    <property type="evidence" value="ECO:0007669"/>
    <property type="project" value="TreeGrafter"/>
</dbReference>
<evidence type="ECO:0000313" key="2">
    <source>
        <dbReference type="EMBL" id="GMH47581.1"/>
    </source>
</evidence>
<evidence type="ECO:0008006" key="4">
    <source>
        <dbReference type="Google" id="ProtNLM"/>
    </source>
</evidence>
<feature type="signal peptide" evidence="1">
    <location>
        <begin position="1"/>
        <end position="19"/>
    </location>
</feature>
<dbReference type="GO" id="GO:0005829">
    <property type="term" value="C:cytosol"/>
    <property type="evidence" value="ECO:0007669"/>
    <property type="project" value="TreeGrafter"/>
</dbReference>
<accession>A0A9W6Z8A2</accession>
<gene>
    <name evidence="2" type="ORF">TrRE_jg3377</name>
</gene>
<dbReference type="Gene3D" id="3.40.50.720">
    <property type="entry name" value="NAD(P)-binding Rossmann-like Domain"/>
    <property type="match status" value="1"/>
</dbReference>
<name>A0A9W6Z8A2_9STRA</name>
<sequence>MMIKASFFALYCVVVYVDSLSLPNIPRSLIINGKGGGHVAIGYHLAKELQSKGHQVTILQNNDIDKTKVPFSSYGTLDAEIVTTSFDDTFEYPFMDQFDFVFDNNSKSPDGPVESALLAANPAKQRYTFVGSAGIYEKPSSHPHNSPLDESMPINSGKGAAQFEAALTSTTIPHIIFRCQYIYGPLCSKHYLDYYTFRIKNDIPVPVPSPGTQLVSLSDVRDIAEQLGRVVDALPPSGSIFNTGTFNDLKHTYVDVANLVGRELGKIPEVKLFDPDVKTDFPFRASEFFVKSDKSVKELGFGGGKESLEGYVGEIVSSFESR</sequence>
<feature type="chain" id="PRO_5040728394" description="NAD-dependent epimerase/dehydratase domain-containing protein" evidence="1">
    <location>
        <begin position="20"/>
        <end position="322"/>
    </location>
</feature>
<comment type="caution">
    <text evidence="2">The sequence shown here is derived from an EMBL/GenBank/DDBJ whole genome shotgun (WGS) entry which is preliminary data.</text>
</comment>
<feature type="non-terminal residue" evidence="2">
    <location>
        <position position="1"/>
    </location>
</feature>
<dbReference type="EMBL" id="BRXZ01000577">
    <property type="protein sequence ID" value="GMH47581.1"/>
    <property type="molecule type" value="Genomic_DNA"/>
</dbReference>
<keyword evidence="3" id="KW-1185">Reference proteome</keyword>
<organism evidence="2 3">
    <name type="scientific">Triparma retinervis</name>
    <dbReference type="NCBI Taxonomy" id="2557542"/>
    <lineage>
        <taxon>Eukaryota</taxon>
        <taxon>Sar</taxon>
        <taxon>Stramenopiles</taxon>
        <taxon>Ochrophyta</taxon>
        <taxon>Bolidophyceae</taxon>
        <taxon>Parmales</taxon>
        <taxon>Triparmaceae</taxon>
        <taxon>Triparma</taxon>
    </lineage>
</organism>
<reference evidence="2" key="1">
    <citation type="submission" date="2022-07" db="EMBL/GenBank/DDBJ databases">
        <title>Genome analysis of Parmales, a sister group of diatoms, reveals the evolutionary specialization of diatoms from phago-mixotrophs to photoautotrophs.</title>
        <authorList>
            <person name="Ban H."/>
            <person name="Sato S."/>
            <person name="Yoshikawa S."/>
            <person name="Kazumasa Y."/>
            <person name="Nakamura Y."/>
            <person name="Ichinomiya M."/>
            <person name="Saitoh K."/>
            <person name="Sato N."/>
            <person name="Blanc-Mathieu R."/>
            <person name="Endo H."/>
            <person name="Kuwata A."/>
            <person name="Ogata H."/>
        </authorList>
    </citation>
    <scope>NUCLEOTIDE SEQUENCE</scope>
</reference>
<dbReference type="OrthoDB" id="419598at2759"/>
<proteinExistence type="predicted"/>
<dbReference type="PANTHER" id="PTHR43725:SF6">
    <property type="entry name" value="CHLOROPLAST STEM-LOOP BINDING PROTEIN OF 41 KDA A, CHLOROPLASTIC"/>
    <property type="match status" value="1"/>
</dbReference>
<dbReference type="GO" id="GO:0003978">
    <property type="term" value="F:UDP-glucose 4-epimerase activity"/>
    <property type="evidence" value="ECO:0007669"/>
    <property type="project" value="TreeGrafter"/>
</dbReference>
<evidence type="ECO:0000256" key="1">
    <source>
        <dbReference type="SAM" id="SignalP"/>
    </source>
</evidence>
<dbReference type="Proteomes" id="UP001165082">
    <property type="component" value="Unassembled WGS sequence"/>
</dbReference>